<dbReference type="OrthoDB" id="9800519at2"/>
<dbReference type="Pfam" id="PF02082">
    <property type="entry name" value="Rrf2"/>
    <property type="match status" value="1"/>
</dbReference>
<dbReference type="EMBL" id="CP041186">
    <property type="protein sequence ID" value="QDG54670.1"/>
    <property type="molecule type" value="Genomic_DNA"/>
</dbReference>
<feature type="region of interest" description="Disordered" evidence="2">
    <location>
        <begin position="157"/>
        <end position="176"/>
    </location>
</feature>
<dbReference type="PROSITE" id="PS51197">
    <property type="entry name" value="HTH_RRF2_2"/>
    <property type="match status" value="1"/>
</dbReference>
<keyword evidence="1" id="KW-0238">DNA-binding</keyword>
<evidence type="ECO:0000313" key="4">
    <source>
        <dbReference type="Proteomes" id="UP000315995"/>
    </source>
</evidence>
<dbReference type="InterPro" id="IPR000944">
    <property type="entry name" value="Tscrpt_reg_Rrf2"/>
</dbReference>
<keyword evidence="4" id="KW-1185">Reference proteome</keyword>
<sequence length="176" mass="19391">MTERKTMRITAVEEYGLRCLLRVAPHSEEEPVSAQSIAELEGMSIPYTQKILRILSQGGLVDSKRGAYGGYYATRPIDDISLGDVMRALGGFIEVDDLCERHTGEREVCCNANNCTIRPVWSHISEFVMATMDQIPLSVLAEDEHAVRRHLANLTIGDTTGEANPQATASNQQLAN</sequence>
<evidence type="ECO:0000256" key="1">
    <source>
        <dbReference type="ARBA" id="ARBA00023125"/>
    </source>
</evidence>
<accession>A0A4Y6Q2J6</accession>
<dbReference type="SUPFAM" id="SSF46785">
    <property type="entry name" value="Winged helix' DNA-binding domain"/>
    <property type="match status" value="1"/>
</dbReference>
<dbReference type="Gene3D" id="1.10.10.10">
    <property type="entry name" value="Winged helix-like DNA-binding domain superfamily/Winged helix DNA-binding domain"/>
    <property type="match status" value="1"/>
</dbReference>
<proteinExistence type="predicted"/>
<evidence type="ECO:0000256" key="2">
    <source>
        <dbReference type="SAM" id="MobiDB-lite"/>
    </source>
</evidence>
<dbReference type="GO" id="GO:0005829">
    <property type="term" value="C:cytosol"/>
    <property type="evidence" value="ECO:0007669"/>
    <property type="project" value="TreeGrafter"/>
</dbReference>
<organism evidence="3 4">
    <name type="scientific">Persicimonas caeni</name>
    <dbReference type="NCBI Taxonomy" id="2292766"/>
    <lineage>
        <taxon>Bacteria</taxon>
        <taxon>Deltaproteobacteria</taxon>
        <taxon>Bradymonadales</taxon>
        <taxon>Bradymonadaceae</taxon>
        <taxon>Persicimonas</taxon>
    </lineage>
</organism>
<reference evidence="3 4" key="1">
    <citation type="submission" date="2019-06" db="EMBL/GenBank/DDBJ databases">
        <title>Persicimonas caeni gen. nov., sp. nov., a predatory bacterium isolated from solar saltern.</title>
        <authorList>
            <person name="Wang S."/>
        </authorList>
    </citation>
    <scope>NUCLEOTIDE SEQUENCE [LARGE SCALE GENOMIC DNA]</scope>
    <source>
        <strain evidence="3 4">YN101</strain>
    </source>
</reference>
<dbReference type="PANTHER" id="PTHR33221:SF5">
    <property type="entry name" value="HTH-TYPE TRANSCRIPTIONAL REGULATOR ISCR"/>
    <property type="match status" value="1"/>
</dbReference>
<accession>A0A5B8YEC2</accession>
<dbReference type="InterPro" id="IPR036388">
    <property type="entry name" value="WH-like_DNA-bd_sf"/>
</dbReference>
<dbReference type="Proteomes" id="UP000315995">
    <property type="component" value="Chromosome"/>
</dbReference>
<dbReference type="PANTHER" id="PTHR33221">
    <property type="entry name" value="WINGED HELIX-TURN-HELIX TRANSCRIPTIONAL REGULATOR, RRF2 FAMILY"/>
    <property type="match status" value="1"/>
</dbReference>
<dbReference type="GO" id="GO:0003700">
    <property type="term" value="F:DNA-binding transcription factor activity"/>
    <property type="evidence" value="ECO:0007669"/>
    <property type="project" value="TreeGrafter"/>
</dbReference>
<protein>
    <submittedName>
        <fullName evidence="3">Rrf2 family transcriptional regulator</fullName>
    </submittedName>
</protein>
<gene>
    <name evidence="3" type="ORF">FIV42_29185</name>
</gene>
<dbReference type="GO" id="GO:0003677">
    <property type="term" value="F:DNA binding"/>
    <property type="evidence" value="ECO:0007669"/>
    <property type="project" value="UniProtKB-KW"/>
</dbReference>
<evidence type="ECO:0000313" key="3">
    <source>
        <dbReference type="EMBL" id="QDG54670.1"/>
    </source>
</evidence>
<dbReference type="InterPro" id="IPR036390">
    <property type="entry name" value="WH_DNA-bd_sf"/>
</dbReference>
<dbReference type="AlphaFoldDB" id="A0A4Y6Q2J6"/>
<name>A0A4Y6Q2J6_PERCE</name>
<dbReference type="NCBIfam" id="TIGR00738">
    <property type="entry name" value="rrf2_super"/>
    <property type="match status" value="1"/>
</dbReference>